<evidence type="ECO:0000313" key="2">
    <source>
        <dbReference type="Proteomes" id="UP000823046"/>
    </source>
</evidence>
<dbReference type="EMBL" id="JADAQX010000432">
    <property type="protein sequence ID" value="KAF8820261.1"/>
    <property type="molecule type" value="Genomic_DNA"/>
</dbReference>
<sequence length="275" mass="30935">MQLRMKWTLERYLRKIEHILETPLKDPSAVEVDIWKARINAFVEEFNVLLTNYVMTCGKGPSEFAVDNDVTEIEARLCCISSQIGNAIANTSQKLSPLLDGCEHNESVDFAVNQNVDVDRPPDLELTDEMIYTWAEEYDRELAKKKSSKIVSLHQTDSEKIQNLVHSDRAAKAFSKVEQPRKAAVYEDPKVMNKKADAVVPVKDIAKPTTANPKNLKEEMAHLTEVTGFIVLDFNTLINCGEHTLCAFGHAHIPASYLSHSIGLHPRCCNPIFIS</sequence>
<organism evidence="1 2">
    <name type="scientific">Cardiosporidium cionae</name>
    <dbReference type="NCBI Taxonomy" id="476202"/>
    <lineage>
        <taxon>Eukaryota</taxon>
        <taxon>Sar</taxon>
        <taxon>Alveolata</taxon>
        <taxon>Apicomplexa</taxon>
        <taxon>Aconoidasida</taxon>
        <taxon>Nephromycida</taxon>
        <taxon>Cardiosporidium</taxon>
    </lineage>
</organism>
<gene>
    <name evidence="1" type="primary">USE1</name>
    <name evidence="1" type="ORF">IE077_003354</name>
</gene>
<keyword evidence="2" id="KW-1185">Reference proteome</keyword>
<accession>A0ABQ7J8F1</accession>
<comment type="caution">
    <text evidence="1">The sequence shown here is derived from an EMBL/GenBank/DDBJ whole genome shotgun (WGS) entry which is preliminary data.</text>
</comment>
<reference evidence="1 2" key="1">
    <citation type="journal article" date="2020" name="bioRxiv">
        <title>Metabolic contributions of an alphaproteobacterial endosymbiont in the apicomplexan Cardiosporidium cionae.</title>
        <authorList>
            <person name="Hunter E.S."/>
            <person name="Paight C.J."/>
            <person name="Lane C.E."/>
        </authorList>
    </citation>
    <scope>NUCLEOTIDE SEQUENCE [LARGE SCALE GENOMIC DNA]</scope>
    <source>
        <strain evidence="1">ESH_2018</strain>
    </source>
</reference>
<evidence type="ECO:0000313" key="1">
    <source>
        <dbReference type="EMBL" id="KAF8820261.1"/>
    </source>
</evidence>
<protein>
    <submittedName>
        <fullName evidence="1">Uncharacterized protein</fullName>
    </submittedName>
</protein>
<dbReference type="Proteomes" id="UP000823046">
    <property type="component" value="Unassembled WGS sequence"/>
</dbReference>
<proteinExistence type="predicted"/>
<name>A0ABQ7J8F1_9APIC</name>